<keyword evidence="1" id="KW-0812">Transmembrane</keyword>
<keyword evidence="1" id="KW-1133">Transmembrane helix</keyword>
<evidence type="ECO:0000256" key="1">
    <source>
        <dbReference type="SAM" id="Phobius"/>
    </source>
</evidence>
<name>A0AAV5AMW8_9AGAM</name>
<comment type="caution">
    <text evidence="2">The sequence shown here is derived from an EMBL/GenBank/DDBJ whole genome shotgun (WGS) entry which is preliminary data.</text>
</comment>
<dbReference type="EMBL" id="BPWL01000011">
    <property type="protein sequence ID" value="GJJ15780.1"/>
    <property type="molecule type" value="Genomic_DNA"/>
</dbReference>
<protein>
    <submittedName>
        <fullName evidence="2">Uncharacterized protein</fullName>
    </submittedName>
</protein>
<reference evidence="2" key="1">
    <citation type="submission" date="2021-10" db="EMBL/GenBank/DDBJ databases">
        <title>De novo Genome Assembly of Clathrus columnatus (Basidiomycota, Fungi) Using Illumina and Nanopore Sequence Data.</title>
        <authorList>
            <person name="Ogiso-Tanaka E."/>
            <person name="Itagaki H."/>
            <person name="Hosoya T."/>
            <person name="Hosaka K."/>
        </authorList>
    </citation>
    <scope>NUCLEOTIDE SEQUENCE</scope>
    <source>
        <strain evidence="2">MO-923</strain>
    </source>
</reference>
<keyword evidence="3" id="KW-1185">Reference proteome</keyword>
<accession>A0AAV5AMW8</accession>
<sequence length="467" mass="51374">MDRDSEDVLTSRSFKITLGALYLTLIIITILLDVNLLMILYRRRKQLQDTELGATSLYLKVIFFCTFRVILAALHLIEMQAQLAKNTQEILDSLCKHFYYEPGSAHRVKSFIDPLCVFLISIKGVWNFIPISGHDKLIDIILSLGLQERRQMSALDDRAVVYKLLTQEVGWQIDRVCDQGQRCSCDLFSKVDRKGRVIEIITEAGSAVKFSAGKDLFFLNSISYIYGDIKGFVNPEENGGRMVTFGFQTFPDGLGEPLNVIISGNSDPDVLIDQNTNGGLRNYYLSLKFGTECLGQHIGSNQMADLGDGNGPRNDTAVMRYDFGNSAIGTCEETFEGGNHLRYWTQNGSKANTSAVFLATSVEKPASDNHDIVFDGYDLGRDWLVGNITGKPISSVSNTSVFDGTTSFGGFSYSTKVEYMSGLLNKTSTGINHFLTVGGGPNNITAIDGLVAVLTVKITGRPKASSS</sequence>
<gene>
    <name evidence="2" type="ORF">Clacol_010058</name>
</gene>
<feature type="transmembrane region" description="Helical" evidence="1">
    <location>
        <begin position="20"/>
        <end position="41"/>
    </location>
</feature>
<dbReference type="Proteomes" id="UP001050691">
    <property type="component" value="Unassembled WGS sequence"/>
</dbReference>
<organism evidence="2 3">
    <name type="scientific">Clathrus columnatus</name>
    <dbReference type="NCBI Taxonomy" id="1419009"/>
    <lineage>
        <taxon>Eukaryota</taxon>
        <taxon>Fungi</taxon>
        <taxon>Dikarya</taxon>
        <taxon>Basidiomycota</taxon>
        <taxon>Agaricomycotina</taxon>
        <taxon>Agaricomycetes</taxon>
        <taxon>Phallomycetidae</taxon>
        <taxon>Phallales</taxon>
        <taxon>Clathraceae</taxon>
        <taxon>Clathrus</taxon>
    </lineage>
</organism>
<evidence type="ECO:0000313" key="2">
    <source>
        <dbReference type="EMBL" id="GJJ15780.1"/>
    </source>
</evidence>
<proteinExistence type="predicted"/>
<keyword evidence="1" id="KW-0472">Membrane</keyword>
<evidence type="ECO:0000313" key="3">
    <source>
        <dbReference type="Proteomes" id="UP001050691"/>
    </source>
</evidence>
<feature type="transmembrane region" description="Helical" evidence="1">
    <location>
        <begin position="57"/>
        <end position="77"/>
    </location>
</feature>
<dbReference type="AlphaFoldDB" id="A0AAV5AMW8"/>